<comment type="caution">
    <text evidence="1">The sequence shown here is derived from an EMBL/GenBank/DDBJ whole genome shotgun (WGS) entry which is preliminary data.</text>
</comment>
<dbReference type="RefSeq" id="WP_189296251.1">
    <property type="nucleotide sequence ID" value="NZ_BMRP01000001.1"/>
</dbReference>
<reference evidence="2" key="1">
    <citation type="journal article" date="2019" name="Int. J. Syst. Evol. Microbiol.">
        <title>The Global Catalogue of Microorganisms (GCM) 10K type strain sequencing project: providing services to taxonomists for standard genome sequencing and annotation.</title>
        <authorList>
            <consortium name="The Broad Institute Genomics Platform"/>
            <consortium name="The Broad Institute Genome Sequencing Center for Infectious Disease"/>
            <person name="Wu L."/>
            <person name="Ma J."/>
        </authorList>
    </citation>
    <scope>NUCLEOTIDE SEQUENCE [LARGE SCALE GENOMIC DNA]</scope>
    <source>
        <strain evidence="2">JCM 3399</strain>
    </source>
</reference>
<dbReference type="EMBL" id="BMRP01000001">
    <property type="protein sequence ID" value="GGU43168.1"/>
    <property type="molecule type" value="Genomic_DNA"/>
</dbReference>
<proteinExistence type="predicted"/>
<dbReference type="Proteomes" id="UP000654471">
    <property type="component" value="Unassembled WGS sequence"/>
</dbReference>
<organism evidence="1 2">
    <name type="scientific">Streptomyces albospinus</name>
    <dbReference type="NCBI Taxonomy" id="285515"/>
    <lineage>
        <taxon>Bacteria</taxon>
        <taxon>Bacillati</taxon>
        <taxon>Actinomycetota</taxon>
        <taxon>Actinomycetes</taxon>
        <taxon>Kitasatosporales</taxon>
        <taxon>Streptomycetaceae</taxon>
        <taxon>Streptomyces</taxon>
    </lineage>
</organism>
<evidence type="ECO:0000313" key="1">
    <source>
        <dbReference type="EMBL" id="GGU43168.1"/>
    </source>
</evidence>
<protein>
    <submittedName>
        <fullName evidence="1">Uncharacterized protein</fullName>
    </submittedName>
</protein>
<sequence>MHERVRRIELPDGTEVWARVSGLDAAGTLGWYGPSSVSCRRRWRPPSGR</sequence>
<gene>
    <name evidence="1" type="ORF">GCM10010211_03180</name>
</gene>
<accession>A0ABQ2UP78</accession>
<name>A0ABQ2UP78_9ACTN</name>
<evidence type="ECO:0000313" key="2">
    <source>
        <dbReference type="Proteomes" id="UP000654471"/>
    </source>
</evidence>
<keyword evidence="2" id="KW-1185">Reference proteome</keyword>